<evidence type="ECO:0000313" key="2">
    <source>
        <dbReference type="Proteomes" id="UP000291084"/>
    </source>
</evidence>
<name>A0A0S3SW39_PHAAN</name>
<keyword evidence="2" id="KW-1185">Reference proteome</keyword>
<protein>
    <submittedName>
        <fullName evidence="1">Uncharacterized protein</fullName>
    </submittedName>
</protein>
<dbReference type="Proteomes" id="UP000291084">
    <property type="component" value="Chromosome 9"/>
</dbReference>
<evidence type="ECO:0000313" key="1">
    <source>
        <dbReference type="EMBL" id="BAT96879.1"/>
    </source>
</evidence>
<reference evidence="1 2" key="1">
    <citation type="journal article" date="2015" name="Sci. Rep.">
        <title>The power of single molecule real-time sequencing technology in the de novo assembly of a eukaryotic genome.</title>
        <authorList>
            <person name="Sakai H."/>
            <person name="Naito K."/>
            <person name="Ogiso-Tanaka E."/>
            <person name="Takahashi Y."/>
            <person name="Iseki K."/>
            <person name="Muto C."/>
            <person name="Satou K."/>
            <person name="Teruya K."/>
            <person name="Shiroma A."/>
            <person name="Shimoji M."/>
            <person name="Hirano T."/>
            <person name="Itoh T."/>
            <person name="Kaga A."/>
            <person name="Tomooka N."/>
        </authorList>
    </citation>
    <scope>NUCLEOTIDE SEQUENCE [LARGE SCALE GENOMIC DNA]</scope>
    <source>
        <strain evidence="2">cv. Shumari</strain>
    </source>
</reference>
<proteinExistence type="predicted"/>
<dbReference type="AlphaFoldDB" id="A0A0S3SW39"/>
<accession>A0A0S3SW39</accession>
<dbReference type="EMBL" id="AP015042">
    <property type="protein sequence ID" value="BAT96879.1"/>
    <property type="molecule type" value="Genomic_DNA"/>
</dbReference>
<organism evidence="1 2">
    <name type="scientific">Vigna angularis var. angularis</name>
    <dbReference type="NCBI Taxonomy" id="157739"/>
    <lineage>
        <taxon>Eukaryota</taxon>
        <taxon>Viridiplantae</taxon>
        <taxon>Streptophyta</taxon>
        <taxon>Embryophyta</taxon>
        <taxon>Tracheophyta</taxon>
        <taxon>Spermatophyta</taxon>
        <taxon>Magnoliopsida</taxon>
        <taxon>eudicotyledons</taxon>
        <taxon>Gunneridae</taxon>
        <taxon>Pentapetalae</taxon>
        <taxon>rosids</taxon>
        <taxon>fabids</taxon>
        <taxon>Fabales</taxon>
        <taxon>Fabaceae</taxon>
        <taxon>Papilionoideae</taxon>
        <taxon>50 kb inversion clade</taxon>
        <taxon>NPAAA clade</taxon>
        <taxon>indigoferoid/millettioid clade</taxon>
        <taxon>Phaseoleae</taxon>
        <taxon>Vigna</taxon>
    </lineage>
</organism>
<sequence length="111" mass="12420">MPVSNHSSPSLSKKIPLKGANLSCNSRLCEAKSLQKNLVCGRIEKTGFEKPLVNKIRTSLDFDNAEMENSVLSLVKESMSTFNEQEFIKNHQAFSSTSGCSNSFAEFRRRM</sequence>
<gene>
    <name evidence="1" type="primary">Vigan.09G019200</name>
    <name evidence="1" type="ORF">VIGAN_09019200</name>
</gene>